<protein>
    <submittedName>
        <fullName evidence="9">Helix-turn-helix domain-containing protein</fullName>
    </submittedName>
</protein>
<dbReference type="GO" id="GO:0003700">
    <property type="term" value="F:DNA-binding transcription factor activity"/>
    <property type="evidence" value="ECO:0007669"/>
    <property type="project" value="InterPro"/>
</dbReference>
<keyword evidence="5" id="KW-0804">Transcription</keyword>
<keyword evidence="1" id="KW-0677">Repeat</keyword>
<dbReference type="InterPro" id="IPR018062">
    <property type="entry name" value="HTH_AraC-typ_CS"/>
</dbReference>
<keyword evidence="2 6" id="KW-0802">TPR repeat</keyword>
<comment type="caution">
    <text evidence="9">The sequence shown here is derived from an EMBL/GenBank/DDBJ whole genome shotgun (WGS) entry which is preliminary data.</text>
</comment>
<feature type="transmembrane region" description="Helical" evidence="7">
    <location>
        <begin position="136"/>
        <end position="158"/>
    </location>
</feature>
<dbReference type="Pfam" id="PF12833">
    <property type="entry name" value="HTH_18"/>
    <property type="match status" value="1"/>
</dbReference>
<proteinExistence type="predicted"/>
<name>A0AAP2GNC9_9BACT</name>
<keyword evidence="3" id="KW-0805">Transcription regulation</keyword>
<evidence type="ECO:0000313" key="10">
    <source>
        <dbReference type="Proteomes" id="UP001319200"/>
    </source>
</evidence>
<dbReference type="RefSeq" id="WP_254161659.1">
    <property type="nucleotide sequence ID" value="NZ_JAHESF010000004.1"/>
</dbReference>
<evidence type="ECO:0000256" key="5">
    <source>
        <dbReference type="ARBA" id="ARBA00023163"/>
    </source>
</evidence>
<dbReference type="SMART" id="SM00028">
    <property type="entry name" value="TPR"/>
    <property type="match status" value="4"/>
</dbReference>
<dbReference type="InterPro" id="IPR018060">
    <property type="entry name" value="HTH_AraC"/>
</dbReference>
<accession>A0AAP2GNC9</accession>
<dbReference type="PANTHER" id="PTHR43280:SF2">
    <property type="entry name" value="HTH-TYPE TRANSCRIPTIONAL REGULATOR EXSA"/>
    <property type="match status" value="1"/>
</dbReference>
<evidence type="ECO:0000256" key="6">
    <source>
        <dbReference type="PROSITE-ProRule" id="PRU00339"/>
    </source>
</evidence>
<dbReference type="SUPFAM" id="SSF48452">
    <property type="entry name" value="TPR-like"/>
    <property type="match status" value="1"/>
</dbReference>
<dbReference type="Pfam" id="PF07719">
    <property type="entry name" value="TPR_2"/>
    <property type="match status" value="1"/>
</dbReference>
<feature type="domain" description="HTH araC/xylS-type" evidence="8">
    <location>
        <begin position="13"/>
        <end position="112"/>
    </location>
</feature>
<evidence type="ECO:0000256" key="4">
    <source>
        <dbReference type="ARBA" id="ARBA00023125"/>
    </source>
</evidence>
<dbReference type="Gene3D" id="1.25.40.10">
    <property type="entry name" value="Tetratricopeptide repeat domain"/>
    <property type="match status" value="2"/>
</dbReference>
<dbReference type="InterPro" id="IPR011990">
    <property type="entry name" value="TPR-like_helical_dom_sf"/>
</dbReference>
<dbReference type="PROSITE" id="PS00041">
    <property type="entry name" value="HTH_ARAC_FAMILY_1"/>
    <property type="match status" value="1"/>
</dbReference>
<dbReference type="Proteomes" id="UP001319200">
    <property type="component" value="Unassembled WGS sequence"/>
</dbReference>
<dbReference type="Gene3D" id="1.10.10.60">
    <property type="entry name" value="Homeodomain-like"/>
    <property type="match status" value="1"/>
</dbReference>
<dbReference type="PANTHER" id="PTHR43280">
    <property type="entry name" value="ARAC-FAMILY TRANSCRIPTIONAL REGULATOR"/>
    <property type="match status" value="1"/>
</dbReference>
<dbReference type="SUPFAM" id="SSF46689">
    <property type="entry name" value="Homeodomain-like"/>
    <property type="match status" value="1"/>
</dbReference>
<keyword evidence="10" id="KW-1185">Reference proteome</keyword>
<dbReference type="Gene3D" id="3.40.50.10070">
    <property type="entry name" value="TolB, N-terminal domain"/>
    <property type="match status" value="1"/>
</dbReference>
<dbReference type="InterPro" id="IPR019734">
    <property type="entry name" value="TPR_rpt"/>
</dbReference>
<keyword evidence="7" id="KW-0812">Transmembrane</keyword>
<dbReference type="EMBL" id="JAHESF010000004">
    <property type="protein sequence ID" value="MBT1696382.1"/>
    <property type="molecule type" value="Genomic_DNA"/>
</dbReference>
<dbReference type="InterPro" id="IPR009057">
    <property type="entry name" value="Homeodomain-like_sf"/>
</dbReference>
<dbReference type="GO" id="GO:0043565">
    <property type="term" value="F:sequence-specific DNA binding"/>
    <property type="evidence" value="ECO:0007669"/>
    <property type="project" value="InterPro"/>
</dbReference>
<feature type="repeat" description="TPR" evidence="6">
    <location>
        <begin position="464"/>
        <end position="497"/>
    </location>
</feature>
<evidence type="ECO:0000313" key="9">
    <source>
        <dbReference type="EMBL" id="MBT1696382.1"/>
    </source>
</evidence>
<feature type="repeat" description="TPR" evidence="6">
    <location>
        <begin position="389"/>
        <end position="422"/>
    </location>
</feature>
<evidence type="ECO:0000256" key="7">
    <source>
        <dbReference type="SAM" id="Phobius"/>
    </source>
</evidence>
<gene>
    <name evidence="9" type="ORF">KK083_05815</name>
</gene>
<keyword evidence="4" id="KW-0238">DNA-binding</keyword>
<evidence type="ECO:0000256" key="2">
    <source>
        <dbReference type="ARBA" id="ARBA00022803"/>
    </source>
</evidence>
<evidence type="ECO:0000259" key="8">
    <source>
        <dbReference type="PROSITE" id="PS01124"/>
    </source>
</evidence>
<dbReference type="PROSITE" id="PS50005">
    <property type="entry name" value="TPR"/>
    <property type="match status" value="2"/>
</dbReference>
<reference evidence="9 10" key="1">
    <citation type="submission" date="2021-05" db="EMBL/GenBank/DDBJ databases">
        <title>A Polyphasic approach of four new species of the genus Ohtaekwangia: Ohtaekwangia histidinii sp. nov., Ohtaekwangia cretensis sp. nov., Ohtaekwangia indiensis sp. nov., Ohtaekwangia reichenbachii sp. nov. from diverse environment.</title>
        <authorList>
            <person name="Octaviana S."/>
        </authorList>
    </citation>
    <scope>NUCLEOTIDE SEQUENCE [LARGE SCALE GENOMIC DNA]</scope>
    <source>
        <strain evidence="9 10">PWU4</strain>
    </source>
</reference>
<keyword evidence="7" id="KW-1133">Transmembrane helix</keyword>
<dbReference type="PROSITE" id="PS01124">
    <property type="entry name" value="HTH_ARAC_FAMILY_2"/>
    <property type="match status" value="1"/>
</dbReference>
<dbReference type="SMART" id="SM00342">
    <property type="entry name" value="HTH_ARAC"/>
    <property type="match status" value="1"/>
</dbReference>
<dbReference type="SUPFAM" id="SSF81901">
    <property type="entry name" value="HCP-like"/>
    <property type="match status" value="1"/>
</dbReference>
<evidence type="ECO:0000256" key="3">
    <source>
        <dbReference type="ARBA" id="ARBA00023015"/>
    </source>
</evidence>
<keyword evidence="7" id="KW-0472">Membrane</keyword>
<dbReference type="InterPro" id="IPR013105">
    <property type="entry name" value="TPR_2"/>
</dbReference>
<dbReference type="AlphaFoldDB" id="A0AAP2GNC9"/>
<sequence length="689" mass="79253">MPDTHAIENDFLGQITAIVEKNMSNEQFGVSELADEMNMSRSNLLRKVKKHTSLSVSQLISQVRLKRAMELLKTTSLNVSEVSHQVGFNSTSYFIKCFREFYGYPPGEAGKRDEQQNDAAPVTWPEGIPAATRSNLLVKISVALAIVLGIGTTAYFMWPSSDAPALERSIAVLPFKNDSNDSTNVYLINGLMESILNNLQKIEDLKVISRTSAEKYRNTSRTIPEMSKELNANYFVEGSGQKIGDQILLNIQLIEGTTDKHLWSQQYKRKAGDIFELQREIAKNIAEEIQAIITPEEAQRIEKNPTDNLVAYDLFLKGRDVSNKGGSANLNMAISYYKKAIEQDPEFALAYAEIAIAYFYLDYFKAEKQYTSEINNYADKALLFDSKLANSLVAKAVYYMHEKQYDQAGPYFEKALEYNPNSVMVINFLSDYYNNYVPNTGKYVEYALKGVRLNIASLDSVSASYNYLHLSNALIQTGFIDEALTNIDKAIAYNPENPYGYVRFYILFAKYKDVEQTKQLLLKALSKDTTRLDILQEVAKVHYLTRDYDDAYRYYKKFIALRQALKLDIYRHESMKIAYVLDKVGRKEESEAYLKIFKQYADNDRTIYKHLNLAGYYAYLGDTQKSLEHMKLFSKEDNFQYWILLYDDDPITETIKNNPEFKKTMNEIETRFWNTHKKIRVTLEEKGLL</sequence>
<organism evidence="9 10">
    <name type="scientific">Chryseosolibacter histidini</name>
    <dbReference type="NCBI Taxonomy" id="2782349"/>
    <lineage>
        <taxon>Bacteria</taxon>
        <taxon>Pseudomonadati</taxon>
        <taxon>Bacteroidota</taxon>
        <taxon>Cytophagia</taxon>
        <taxon>Cytophagales</taxon>
        <taxon>Chryseotaleaceae</taxon>
        <taxon>Chryseosolibacter</taxon>
    </lineage>
</organism>
<evidence type="ECO:0000256" key="1">
    <source>
        <dbReference type="ARBA" id="ARBA00022737"/>
    </source>
</evidence>